<evidence type="ECO:0000313" key="7">
    <source>
        <dbReference type="Proteomes" id="UP000634236"/>
    </source>
</evidence>
<dbReference type="GO" id="GO:0005524">
    <property type="term" value="F:ATP binding"/>
    <property type="evidence" value="ECO:0007669"/>
    <property type="project" value="UniProtKB-KW"/>
</dbReference>
<dbReference type="SMART" id="SM00220">
    <property type="entry name" value="S_TKc"/>
    <property type="match status" value="1"/>
</dbReference>
<dbReference type="Gene3D" id="1.10.510.10">
    <property type="entry name" value="Transferase(Phosphotransferase) domain 1"/>
    <property type="match status" value="1"/>
</dbReference>
<reference evidence="6" key="1">
    <citation type="submission" date="2019-09" db="EMBL/GenBank/DDBJ databases">
        <title>Bird 10,000 Genomes (B10K) Project - Family phase.</title>
        <authorList>
            <person name="Zhang G."/>
        </authorList>
    </citation>
    <scope>NUCLEOTIDE SEQUENCE</scope>
    <source>
        <strain evidence="6">OUT-0048</strain>
        <tissue evidence="6">Muscle</tissue>
    </source>
</reference>
<keyword evidence="6" id="KW-0418">Kinase</keyword>
<dbReference type="InterPro" id="IPR000719">
    <property type="entry name" value="Prot_kinase_dom"/>
</dbReference>
<dbReference type="EC" id="2.7.11.1" evidence="2"/>
<dbReference type="Pfam" id="PF00069">
    <property type="entry name" value="Pkinase"/>
    <property type="match status" value="1"/>
</dbReference>
<comment type="similarity">
    <text evidence="1">Belongs to the protein kinase superfamily. STE Ser/Thr protein kinase family. STE20 subfamily.</text>
</comment>
<keyword evidence="7" id="KW-1185">Reference proteome</keyword>
<evidence type="ECO:0000256" key="3">
    <source>
        <dbReference type="ARBA" id="ARBA00022741"/>
    </source>
</evidence>
<feature type="non-terminal residue" evidence="6">
    <location>
        <position position="1"/>
    </location>
</feature>
<dbReference type="GO" id="GO:0004674">
    <property type="term" value="F:protein serine/threonine kinase activity"/>
    <property type="evidence" value="ECO:0007669"/>
    <property type="project" value="UniProtKB-EC"/>
</dbReference>
<dbReference type="Proteomes" id="UP000634236">
    <property type="component" value="Unassembled WGS sequence"/>
</dbReference>
<comment type="caution">
    <text evidence="6">The sequence shown here is derived from an EMBL/GenBank/DDBJ whole genome shotgun (WGS) entry which is preliminary data.</text>
</comment>
<keyword evidence="6" id="KW-0808">Transferase</keyword>
<evidence type="ECO:0000256" key="4">
    <source>
        <dbReference type="ARBA" id="ARBA00022840"/>
    </source>
</evidence>
<protein>
    <recommendedName>
        <fullName evidence="2">non-specific serine/threonine protein kinase</fullName>
        <ecNumber evidence="2">2.7.11.1</ecNumber>
    </recommendedName>
</protein>
<evidence type="ECO:0000256" key="2">
    <source>
        <dbReference type="ARBA" id="ARBA00012513"/>
    </source>
</evidence>
<gene>
    <name evidence="6" type="primary">Pak3_3</name>
    <name evidence="6" type="ORF">VIDCHA_R11162</name>
</gene>
<keyword evidence="3" id="KW-0547">Nucleotide-binding</keyword>
<dbReference type="PANTHER" id="PTHR45832:SF22">
    <property type="entry name" value="SERINE_THREONINE-PROTEIN KINASE SAMKA-RELATED"/>
    <property type="match status" value="1"/>
</dbReference>
<dbReference type="PROSITE" id="PS00108">
    <property type="entry name" value="PROTEIN_KINASE_ST"/>
    <property type="match status" value="1"/>
</dbReference>
<dbReference type="SUPFAM" id="SSF56112">
    <property type="entry name" value="Protein kinase-like (PK-like)"/>
    <property type="match status" value="1"/>
</dbReference>
<evidence type="ECO:0000313" key="6">
    <source>
        <dbReference type="EMBL" id="NXB87468.1"/>
    </source>
</evidence>
<dbReference type="PANTHER" id="PTHR45832">
    <property type="entry name" value="SERINE/THREONINE-PROTEIN KINASE SAMKA-RELATED-RELATED"/>
    <property type="match status" value="1"/>
</dbReference>
<accession>A0A851KCD7</accession>
<dbReference type="InterPro" id="IPR001245">
    <property type="entry name" value="Ser-Thr/Tyr_kinase_cat_dom"/>
</dbReference>
<dbReference type="AlphaFoldDB" id="A0A851KCD7"/>
<name>A0A851KCD7_VIDCH</name>
<dbReference type="EMBL" id="WBNB01001009">
    <property type="protein sequence ID" value="NXB87468.1"/>
    <property type="molecule type" value="Genomic_DNA"/>
</dbReference>
<keyword evidence="4" id="KW-0067">ATP-binding</keyword>
<sequence length="130" mass="14346">SFLIDGDLWLVMEYMDGGTLQDVVTQTCMAEGEMAAVSRECLQGLDFLHANRVIHRDLKSSNILLGMDGSVKLADFGLCAQLSPEQDQCSSMVGTAHWMAPELSQFSLWPQGDIWSFGIVTIEMVEKTSL</sequence>
<evidence type="ECO:0000256" key="1">
    <source>
        <dbReference type="ARBA" id="ARBA00008874"/>
    </source>
</evidence>
<evidence type="ECO:0000259" key="5">
    <source>
        <dbReference type="PROSITE" id="PS50011"/>
    </source>
</evidence>
<dbReference type="InterPro" id="IPR008271">
    <property type="entry name" value="Ser/Thr_kinase_AS"/>
</dbReference>
<feature type="non-terminal residue" evidence="6">
    <location>
        <position position="130"/>
    </location>
</feature>
<dbReference type="InterPro" id="IPR051931">
    <property type="entry name" value="PAK3-like"/>
</dbReference>
<dbReference type="InterPro" id="IPR011009">
    <property type="entry name" value="Kinase-like_dom_sf"/>
</dbReference>
<dbReference type="PRINTS" id="PR00109">
    <property type="entry name" value="TYRKINASE"/>
</dbReference>
<proteinExistence type="inferred from homology"/>
<dbReference type="PROSITE" id="PS50011">
    <property type="entry name" value="PROTEIN_KINASE_DOM"/>
    <property type="match status" value="1"/>
</dbReference>
<organism evidence="6 7">
    <name type="scientific">Vidua chalybeata</name>
    <name type="common">Village indigobird</name>
    <dbReference type="NCBI Taxonomy" id="81927"/>
    <lineage>
        <taxon>Eukaryota</taxon>
        <taxon>Metazoa</taxon>
        <taxon>Chordata</taxon>
        <taxon>Craniata</taxon>
        <taxon>Vertebrata</taxon>
        <taxon>Euteleostomi</taxon>
        <taxon>Archelosauria</taxon>
        <taxon>Archosauria</taxon>
        <taxon>Dinosauria</taxon>
        <taxon>Saurischia</taxon>
        <taxon>Theropoda</taxon>
        <taxon>Coelurosauria</taxon>
        <taxon>Aves</taxon>
        <taxon>Neognathae</taxon>
        <taxon>Neoaves</taxon>
        <taxon>Telluraves</taxon>
        <taxon>Australaves</taxon>
        <taxon>Passeriformes</taxon>
        <taxon>Passeroidea</taxon>
        <taxon>Estrildidae</taxon>
        <taxon>Viduinae</taxon>
        <taxon>Vidua</taxon>
    </lineage>
</organism>
<feature type="domain" description="Protein kinase" evidence="5">
    <location>
        <begin position="1"/>
        <end position="130"/>
    </location>
</feature>